<sequence>IRLPLQKDEIKIRSANQETVSAVFNKYEINSLRKLLGMAEAKPDASSPEDSFTLQAKEVPASQFAMIAAHSKAISIKFTDEKNFVAAADGVYTCAATDRESGEALKEVMENSSIVKTGTGFKQYIKYFRAADTDLNGALRNGYLTAVKDIEIMHYVLDPERSHNVRILVRSFLGQEAERLLDAQRADEGQKETDLFSAIDATEENGASLEKAINECMLLLPLCGQIEKRLEENKLSELYYKIEMPLIAVLSDMEMEGVKIDTLHLKNYSIQLNSELNEIERQVREMAGDPGLNISSPKQIGILLYEKLQLSPKTKKSQKGNYPTDEEKLNELKEKHPIVGKILEYRGLKKLLSTYIDNFPQMIDSNGKLHTSFNQSLTATGRLSSSNPNLQNIPIRTERGREIRKAFVPSSEHGAIVSADYSQIELRLMAHMSADSGLVEAFNHNKDIHTATAARIFREKEEEVTKEQRSKAKTANFGIIYGISSFGLSQRIGMSRSDSKALIDEYFNNYPGVKEYINRMIEHARQKGYVETIFGRRRFLPDINSRNSTVRGFNERNAINAPLQGSAADIIKLAMINVYKRLRNEGFRSRMVLQVHDELVLDAVEEETESVKKLLKEEMESIVKLRVPLIAECNAGANWLQAH</sequence>
<reference evidence="15" key="2">
    <citation type="journal article" date="2021" name="PeerJ">
        <title>Extensive microbial diversity within the chicken gut microbiome revealed by metagenomics and culture.</title>
        <authorList>
            <person name="Gilroy R."/>
            <person name="Ravi A."/>
            <person name="Getino M."/>
            <person name="Pursley I."/>
            <person name="Horton D.L."/>
            <person name="Alikhan N.F."/>
            <person name="Baker D."/>
            <person name="Gharbi K."/>
            <person name="Hall N."/>
            <person name="Watson M."/>
            <person name="Adriaenssens E.M."/>
            <person name="Foster-Nyarko E."/>
            <person name="Jarju S."/>
            <person name="Secka A."/>
            <person name="Antonio M."/>
            <person name="Oren A."/>
            <person name="Chaudhuri R.R."/>
            <person name="La Ragione R."/>
            <person name="Hildebrand F."/>
            <person name="Pallen M.J."/>
        </authorList>
    </citation>
    <scope>NUCLEOTIDE SEQUENCE</scope>
    <source>
        <strain evidence="15">15467</strain>
    </source>
</reference>
<name>A0A9D9DM82_9BACT</name>
<dbReference type="Gene3D" id="3.30.420.10">
    <property type="entry name" value="Ribonuclease H-like superfamily/Ribonuclease H"/>
    <property type="match status" value="1"/>
</dbReference>
<evidence type="ECO:0000256" key="6">
    <source>
        <dbReference type="ARBA" id="ARBA00022705"/>
    </source>
</evidence>
<comment type="similarity">
    <text evidence="1 13">Belongs to the DNA polymerase type-A family.</text>
</comment>
<evidence type="ECO:0000313" key="15">
    <source>
        <dbReference type="EMBL" id="MBO8429238.1"/>
    </source>
</evidence>
<dbReference type="Pfam" id="PF00476">
    <property type="entry name" value="DNA_pol_A"/>
    <property type="match status" value="1"/>
</dbReference>
<dbReference type="GO" id="GO:0006302">
    <property type="term" value="P:double-strand break repair"/>
    <property type="evidence" value="ECO:0007669"/>
    <property type="project" value="TreeGrafter"/>
</dbReference>
<evidence type="ECO:0000256" key="1">
    <source>
        <dbReference type="ARBA" id="ARBA00007705"/>
    </source>
</evidence>
<evidence type="ECO:0000313" key="16">
    <source>
        <dbReference type="Proteomes" id="UP000823635"/>
    </source>
</evidence>
<keyword evidence="6 13" id="KW-0235">DNA replication</keyword>
<evidence type="ECO:0000256" key="7">
    <source>
        <dbReference type="ARBA" id="ARBA00022763"/>
    </source>
</evidence>
<dbReference type="Proteomes" id="UP000823635">
    <property type="component" value="Unassembled WGS sequence"/>
</dbReference>
<dbReference type="InterPro" id="IPR043502">
    <property type="entry name" value="DNA/RNA_pol_sf"/>
</dbReference>
<evidence type="ECO:0000256" key="8">
    <source>
        <dbReference type="ARBA" id="ARBA00022932"/>
    </source>
</evidence>
<dbReference type="EC" id="2.7.7.7" evidence="2 12"/>
<accession>A0A9D9DM82</accession>
<dbReference type="AlphaFoldDB" id="A0A9D9DM82"/>
<dbReference type="EMBL" id="JADINB010000107">
    <property type="protein sequence ID" value="MBO8429238.1"/>
    <property type="molecule type" value="Genomic_DNA"/>
</dbReference>
<dbReference type="Gene3D" id="3.30.70.370">
    <property type="match status" value="1"/>
</dbReference>
<organism evidence="15 16">
    <name type="scientific">Candidatus Egerieousia excrementavium</name>
    <dbReference type="NCBI Taxonomy" id="2840778"/>
    <lineage>
        <taxon>Bacteria</taxon>
        <taxon>Pseudomonadati</taxon>
        <taxon>Bacteroidota</taxon>
        <taxon>Bacteroidia</taxon>
        <taxon>Bacteroidales</taxon>
        <taxon>Candidatus Egerieousia</taxon>
    </lineage>
</organism>
<reference evidence="15" key="1">
    <citation type="submission" date="2020-10" db="EMBL/GenBank/DDBJ databases">
        <authorList>
            <person name="Gilroy R."/>
        </authorList>
    </citation>
    <scope>NUCLEOTIDE SEQUENCE</scope>
    <source>
        <strain evidence="15">15467</strain>
    </source>
</reference>
<comment type="catalytic activity">
    <reaction evidence="11 13">
        <text>DNA(n) + a 2'-deoxyribonucleoside 5'-triphosphate = DNA(n+1) + diphosphate</text>
        <dbReference type="Rhea" id="RHEA:22508"/>
        <dbReference type="Rhea" id="RHEA-COMP:17339"/>
        <dbReference type="Rhea" id="RHEA-COMP:17340"/>
        <dbReference type="ChEBI" id="CHEBI:33019"/>
        <dbReference type="ChEBI" id="CHEBI:61560"/>
        <dbReference type="ChEBI" id="CHEBI:173112"/>
        <dbReference type="EC" id="2.7.7.7"/>
    </reaction>
</comment>
<dbReference type="FunFam" id="1.20.1060.10:FF:000001">
    <property type="entry name" value="DNA polymerase I"/>
    <property type="match status" value="1"/>
</dbReference>
<dbReference type="NCBIfam" id="TIGR00593">
    <property type="entry name" value="pola"/>
    <property type="match status" value="1"/>
</dbReference>
<keyword evidence="4 13" id="KW-0808">Transferase</keyword>
<evidence type="ECO:0000256" key="4">
    <source>
        <dbReference type="ARBA" id="ARBA00022679"/>
    </source>
</evidence>
<keyword evidence="7 13" id="KW-0227">DNA damage</keyword>
<evidence type="ECO:0000256" key="9">
    <source>
        <dbReference type="ARBA" id="ARBA00023125"/>
    </source>
</evidence>
<dbReference type="CDD" id="cd08637">
    <property type="entry name" value="DNA_pol_A_pol_I_C"/>
    <property type="match status" value="1"/>
</dbReference>
<dbReference type="PROSITE" id="PS00447">
    <property type="entry name" value="DNA_POLYMERASE_A"/>
    <property type="match status" value="1"/>
</dbReference>
<dbReference type="PRINTS" id="PR00868">
    <property type="entry name" value="DNAPOLI"/>
</dbReference>
<evidence type="ECO:0000256" key="10">
    <source>
        <dbReference type="ARBA" id="ARBA00023204"/>
    </source>
</evidence>
<dbReference type="Gene3D" id="1.10.150.20">
    <property type="entry name" value="5' to 3' exonuclease, C-terminal subdomain"/>
    <property type="match status" value="1"/>
</dbReference>
<feature type="domain" description="DNA-directed DNA polymerase family A palm" evidence="14">
    <location>
        <begin position="400"/>
        <end position="607"/>
    </location>
</feature>
<evidence type="ECO:0000256" key="12">
    <source>
        <dbReference type="NCBIfam" id="TIGR00593"/>
    </source>
</evidence>
<dbReference type="GO" id="GO:0006261">
    <property type="term" value="P:DNA-templated DNA replication"/>
    <property type="evidence" value="ECO:0007669"/>
    <property type="project" value="UniProtKB-UniRule"/>
</dbReference>
<dbReference type="FunFam" id="1.10.150.20:FF:000002">
    <property type="entry name" value="DNA polymerase I"/>
    <property type="match status" value="1"/>
</dbReference>
<evidence type="ECO:0000256" key="3">
    <source>
        <dbReference type="ARBA" id="ARBA00020311"/>
    </source>
</evidence>
<dbReference type="SUPFAM" id="SSF56672">
    <property type="entry name" value="DNA/RNA polymerases"/>
    <property type="match status" value="1"/>
</dbReference>
<keyword evidence="8 13" id="KW-0239">DNA-directed DNA polymerase</keyword>
<dbReference type="GO" id="GO:0003677">
    <property type="term" value="F:DNA binding"/>
    <property type="evidence" value="ECO:0007669"/>
    <property type="project" value="UniProtKB-UniRule"/>
</dbReference>
<dbReference type="SMART" id="SM00482">
    <property type="entry name" value="POLAc"/>
    <property type="match status" value="1"/>
</dbReference>
<dbReference type="PANTHER" id="PTHR10133:SF27">
    <property type="entry name" value="DNA POLYMERASE NU"/>
    <property type="match status" value="1"/>
</dbReference>
<evidence type="ECO:0000259" key="14">
    <source>
        <dbReference type="SMART" id="SM00482"/>
    </source>
</evidence>
<dbReference type="InterPro" id="IPR036397">
    <property type="entry name" value="RNaseH_sf"/>
</dbReference>
<dbReference type="InterPro" id="IPR018320">
    <property type="entry name" value="DNA_polymerase_1"/>
</dbReference>
<comment type="caution">
    <text evidence="15">The sequence shown here is derived from an EMBL/GenBank/DDBJ whole genome shotgun (WGS) entry which is preliminary data.</text>
</comment>
<evidence type="ECO:0000256" key="2">
    <source>
        <dbReference type="ARBA" id="ARBA00012417"/>
    </source>
</evidence>
<dbReference type="InterPro" id="IPR002298">
    <property type="entry name" value="DNA_polymerase_A"/>
</dbReference>
<dbReference type="InterPro" id="IPR019760">
    <property type="entry name" value="DNA-dir_DNA_pol_A_CS"/>
</dbReference>
<dbReference type="Gene3D" id="1.20.1060.10">
    <property type="entry name" value="Taq DNA Polymerase, Chain T, domain 4"/>
    <property type="match status" value="1"/>
</dbReference>
<dbReference type="SUPFAM" id="SSF53098">
    <property type="entry name" value="Ribonuclease H-like"/>
    <property type="match status" value="1"/>
</dbReference>
<keyword evidence="5 13" id="KW-0548">Nucleotidyltransferase</keyword>
<evidence type="ECO:0000256" key="11">
    <source>
        <dbReference type="ARBA" id="ARBA00049244"/>
    </source>
</evidence>
<protein>
    <recommendedName>
        <fullName evidence="3 12">DNA polymerase I</fullName>
        <ecNumber evidence="2 12">2.7.7.7</ecNumber>
    </recommendedName>
</protein>
<evidence type="ECO:0000256" key="5">
    <source>
        <dbReference type="ARBA" id="ARBA00022695"/>
    </source>
</evidence>
<dbReference type="InterPro" id="IPR012337">
    <property type="entry name" value="RNaseH-like_sf"/>
</dbReference>
<proteinExistence type="inferred from homology"/>
<keyword evidence="9 13" id="KW-0238">DNA-binding</keyword>
<dbReference type="GO" id="GO:0003887">
    <property type="term" value="F:DNA-directed DNA polymerase activity"/>
    <property type="evidence" value="ECO:0007669"/>
    <property type="project" value="UniProtKB-UniRule"/>
</dbReference>
<evidence type="ECO:0000256" key="13">
    <source>
        <dbReference type="RuleBase" id="RU004460"/>
    </source>
</evidence>
<dbReference type="InterPro" id="IPR001098">
    <property type="entry name" value="DNA-dir_DNA_pol_A_palm_dom"/>
</dbReference>
<feature type="non-terminal residue" evidence="15">
    <location>
        <position position="1"/>
    </location>
</feature>
<dbReference type="PANTHER" id="PTHR10133">
    <property type="entry name" value="DNA POLYMERASE I"/>
    <property type="match status" value="1"/>
</dbReference>
<gene>
    <name evidence="13 15" type="primary">polA</name>
    <name evidence="15" type="ORF">IAC68_04840</name>
</gene>
<keyword evidence="10 13" id="KW-0234">DNA repair</keyword>